<dbReference type="Pfam" id="PF10771">
    <property type="entry name" value="DUF2582"/>
    <property type="match status" value="1"/>
</dbReference>
<proteinExistence type="predicted"/>
<dbReference type="InterPro" id="IPR019707">
    <property type="entry name" value="DUF2582"/>
</dbReference>
<protein>
    <recommendedName>
        <fullName evidence="2">Winged helix-turn-helix transcription repressor HrcA DNA-binding domain-containing protein</fullName>
    </recommendedName>
</protein>
<organism evidence="1">
    <name type="scientific">marine sediment metagenome</name>
    <dbReference type="NCBI Taxonomy" id="412755"/>
    <lineage>
        <taxon>unclassified sequences</taxon>
        <taxon>metagenomes</taxon>
        <taxon>ecological metagenomes</taxon>
    </lineage>
</organism>
<dbReference type="EMBL" id="BARV01014573">
    <property type="protein sequence ID" value="GAI20689.1"/>
    <property type="molecule type" value="Genomic_DNA"/>
</dbReference>
<accession>X1NPT7</accession>
<evidence type="ECO:0000313" key="1">
    <source>
        <dbReference type="EMBL" id="GAI20689.1"/>
    </source>
</evidence>
<dbReference type="Gene3D" id="1.10.10.10">
    <property type="entry name" value="Winged helix-like DNA-binding domain superfamily/Winged helix DNA-binding domain"/>
    <property type="match status" value="1"/>
</dbReference>
<evidence type="ECO:0008006" key="2">
    <source>
        <dbReference type="Google" id="ProtNLM"/>
    </source>
</evidence>
<gene>
    <name evidence="1" type="ORF">S06H3_25323</name>
</gene>
<dbReference type="AlphaFoldDB" id="X1NPT7"/>
<comment type="caution">
    <text evidence="1">The sequence shown here is derived from an EMBL/GenBank/DDBJ whole genome shotgun (WGS) entry which is preliminary data.</text>
</comment>
<sequence length="65" mass="7354">MEEIGTIAGKILDYLVKHGPSDTIQIKFSLSITNSQLYLALGWLARENKISITKDKNIHRISIKK</sequence>
<reference evidence="1" key="1">
    <citation type="journal article" date="2014" name="Front. Microbiol.">
        <title>High frequency of phylogenetically diverse reductive dehalogenase-homologous genes in deep subseafloor sedimentary metagenomes.</title>
        <authorList>
            <person name="Kawai M."/>
            <person name="Futagami T."/>
            <person name="Toyoda A."/>
            <person name="Takaki Y."/>
            <person name="Nishi S."/>
            <person name="Hori S."/>
            <person name="Arai W."/>
            <person name="Tsubouchi T."/>
            <person name="Morono Y."/>
            <person name="Uchiyama I."/>
            <person name="Ito T."/>
            <person name="Fujiyama A."/>
            <person name="Inagaki F."/>
            <person name="Takami H."/>
        </authorList>
    </citation>
    <scope>NUCLEOTIDE SEQUENCE</scope>
    <source>
        <strain evidence="1">Expedition CK06-06</strain>
    </source>
</reference>
<name>X1NPT7_9ZZZZ</name>
<dbReference type="InterPro" id="IPR036388">
    <property type="entry name" value="WH-like_DNA-bd_sf"/>
</dbReference>